<proteinExistence type="predicted"/>
<dbReference type="Proteomes" id="UP000865968">
    <property type="component" value="Unassembled WGS sequence"/>
</dbReference>
<evidence type="ECO:0000313" key="2">
    <source>
        <dbReference type="EMBL" id="HAT3808740.1"/>
    </source>
</evidence>
<accession>A0AAN5MEC0</accession>
<sequence length="267" mass="28207">MSRVTNYSRLPSLTKAYSKDAGGRDTGITPPELLPPGTMPPVSAMSLSEENLLKQRAYNGYFIQHLLRFAMSGSAFLVSLAASVISGGAGIPFTVVTGTAMIIAAGDACCALYNLIQVRNDREPLKTGNDSIVLATKTLMTSFGMSDSYAEATGDIASFTLRVGISVSSLFLPFAHLPESTGFTLSCISSAISAWLIILGGGTNTYTARIERMLDNLAVSVTPVTATGDDDETGKFSQEEIQRMVKPLVAAYECSRVELNAPAGSPV</sequence>
<keyword evidence="1" id="KW-1133">Transmembrane helix</keyword>
<reference evidence="2" key="1">
    <citation type="journal article" date="2018" name="Genome Biol.">
        <title>SKESA: strategic k-mer extension for scrupulous assemblies.</title>
        <authorList>
            <person name="Souvorov A."/>
            <person name="Agarwala R."/>
            <person name="Lipman D.J."/>
        </authorList>
    </citation>
    <scope>NUCLEOTIDE SEQUENCE</scope>
    <source>
        <strain evidence="2">Morganella morganii ARLG-3209</strain>
    </source>
</reference>
<keyword evidence="1" id="KW-0472">Membrane</keyword>
<name>A0AAN5MEC0_MORMO</name>
<evidence type="ECO:0000256" key="1">
    <source>
        <dbReference type="SAM" id="Phobius"/>
    </source>
</evidence>
<organism evidence="2 3">
    <name type="scientific">Morganella morganii</name>
    <name type="common">Proteus morganii</name>
    <dbReference type="NCBI Taxonomy" id="582"/>
    <lineage>
        <taxon>Bacteria</taxon>
        <taxon>Pseudomonadati</taxon>
        <taxon>Pseudomonadota</taxon>
        <taxon>Gammaproteobacteria</taxon>
        <taxon>Enterobacterales</taxon>
        <taxon>Morganellaceae</taxon>
        <taxon>Morganella</taxon>
    </lineage>
</organism>
<feature type="transmembrane region" description="Helical" evidence="1">
    <location>
        <begin position="183"/>
        <end position="203"/>
    </location>
</feature>
<feature type="transmembrane region" description="Helical" evidence="1">
    <location>
        <begin position="159"/>
        <end position="177"/>
    </location>
</feature>
<feature type="transmembrane region" description="Helical" evidence="1">
    <location>
        <begin position="91"/>
        <end position="116"/>
    </location>
</feature>
<dbReference type="RefSeq" id="WP_262860304.1">
    <property type="nucleotide sequence ID" value="NZ_JAHTWE010000021.1"/>
</dbReference>
<dbReference type="EMBL" id="DACSWI010000003">
    <property type="protein sequence ID" value="HAT3808740.1"/>
    <property type="molecule type" value="Genomic_DNA"/>
</dbReference>
<comment type="caution">
    <text evidence="2">The sequence shown here is derived from an EMBL/GenBank/DDBJ whole genome shotgun (WGS) entry which is preliminary data.</text>
</comment>
<keyword evidence="1" id="KW-0812">Transmembrane</keyword>
<protein>
    <submittedName>
        <fullName evidence="2">Uncharacterized protein</fullName>
    </submittedName>
</protein>
<gene>
    <name evidence="2" type="ORF">I8608_001567</name>
</gene>
<feature type="transmembrane region" description="Helical" evidence="1">
    <location>
        <begin position="66"/>
        <end position="85"/>
    </location>
</feature>
<reference evidence="2" key="2">
    <citation type="submission" date="2020-10" db="EMBL/GenBank/DDBJ databases">
        <authorList>
            <consortium name="NCBI Pathogen Detection Project"/>
        </authorList>
    </citation>
    <scope>NUCLEOTIDE SEQUENCE</scope>
    <source>
        <strain evidence="2">Morganella morganii ARLG-3209</strain>
    </source>
</reference>
<dbReference type="AlphaFoldDB" id="A0AAN5MEC0"/>
<evidence type="ECO:0000313" key="3">
    <source>
        <dbReference type="Proteomes" id="UP000865968"/>
    </source>
</evidence>